<keyword evidence="3" id="KW-1185">Reference proteome</keyword>
<name>A0A1D2MJS5_ORCCI</name>
<dbReference type="AlphaFoldDB" id="A0A1D2MJS5"/>
<dbReference type="Proteomes" id="UP000094527">
    <property type="component" value="Unassembled WGS sequence"/>
</dbReference>
<proteinExistence type="predicted"/>
<feature type="compositionally biased region" description="Polar residues" evidence="1">
    <location>
        <begin position="51"/>
        <end position="67"/>
    </location>
</feature>
<feature type="region of interest" description="Disordered" evidence="1">
    <location>
        <begin position="305"/>
        <end position="326"/>
    </location>
</feature>
<reference evidence="2 3" key="1">
    <citation type="journal article" date="2016" name="Genome Biol. Evol.">
        <title>Gene Family Evolution Reflects Adaptation to Soil Environmental Stressors in the Genome of the Collembolan Orchesella cincta.</title>
        <authorList>
            <person name="Faddeeva-Vakhrusheva A."/>
            <person name="Derks M.F."/>
            <person name="Anvar S.Y."/>
            <person name="Agamennone V."/>
            <person name="Suring W."/>
            <person name="Smit S."/>
            <person name="van Straalen N.M."/>
            <person name="Roelofs D."/>
        </authorList>
    </citation>
    <scope>NUCLEOTIDE SEQUENCE [LARGE SCALE GENOMIC DNA]</scope>
    <source>
        <tissue evidence="2">Mixed pool</tissue>
    </source>
</reference>
<dbReference type="OrthoDB" id="25654at2759"/>
<evidence type="ECO:0000313" key="2">
    <source>
        <dbReference type="EMBL" id="ODM93220.1"/>
    </source>
</evidence>
<gene>
    <name evidence="2" type="ORF">Ocin01_13471</name>
</gene>
<comment type="caution">
    <text evidence="2">The sequence shown here is derived from an EMBL/GenBank/DDBJ whole genome shotgun (WGS) entry which is preliminary data.</text>
</comment>
<feature type="region of interest" description="Disordered" evidence="1">
    <location>
        <begin position="366"/>
        <end position="390"/>
    </location>
</feature>
<feature type="compositionally biased region" description="Low complexity" evidence="1">
    <location>
        <begin position="306"/>
        <end position="320"/>
    </location>
</feature>
<protein>
    <submittedName>
        <fullName evidence="2">Uncharacterized protein</fullName>
    </submittedName>
</protein>
<evidence type="ECO:0000256" key="1">
    <source>
        <dbReference type="SAM" id="MobiDB-lite"/>
    </source>
</evidence>
<feature type="compositionally biased region" description="Low complexity" evidence="1">
    <location>
        <begin position="374"/>
        <end position="388"/>
    </location>
</feature>
<sequence>SPVRHATHQHTTSTQEYEPAGAQEYEPAVLPDYDSTSDYSSVRYSTKKPTRPTTAQPHPRDMQQSGSDWKPVGSDSEYELVPSDVYLNTPHGGEIAAVVKPEGISDDVVKSALPARLRDLPTLNYPNEFAYASNLNSISQYLGNSKVPKDSRFKHAMKKLRENYVAKEASYLPPTTKIPSPTYPTRLNSLNDYASAYASLGGAYQSQLDSLRSAYAGHSPSPDYSSQLPSLGDYSSALRASALSSASQLSGLSSLSGLSTPSQLSSLYNLQSSNAAYLRSPLASALAGNLGQNVLLTANQINNHGAQRPTQQQQPAAYPQKDSLGFTNNYDLPTNLDPDIAAILKSELDKDDIPEDVRQEFLEAKREEETKKAQQQQQVQQQAHQQTQNRRVDIAHQTLLSNILSSTQPTAATRAPQQHYQHRQQVQQQQHQFQYNGFQQVAQQAPRSQLAQSRVYNQHHPRNQHRFNAIPQSAPPVITTRFFAPIPITPTLMTMASRNPRYQSPVPRYVIELAKKLQQDKTVQGIVRVSAKRGRGLAPIEFLYPVKG</sequence>
<organism evidence="2 3">
    <name type="scientific">Orchesella cincta</name>
    <name type="common">Springtail</name>
    <name type="synonym">Podura cincta</name>
    <dbReference type="NCBI Taxonomy" id="48709"/>
    <lineage>
        <taxon>Eukaryota</taxon>
        <taxon>Metazoa</taxon>
        <taxon>Ecdysozoa</taxon>
        <taxon>Arthropoda</taxon>
        <taxon>Hexapoda</taxon>
        <taxon>Collembola</taxon>
        <taxon>Entomobryomorpha</taxon>
        <taxon>Entomobryoidea</taxon>
        <taxon>Orchesellidae</taxon>
        <taxon>Orchesellinae</taxon>
        <taxon>Orchesella</taxon>
    </lineage>
</organism>
<evidence type="ECO:0000313" key="3">
    <source>
        <dbReference type="Proteomes" id="UP000094527"/>
    </source>
</evidence>
<feature type="compositionally biased region" description="Polar residues" evidence="1">
    <location>
        <begin position="34"/>
        <end position="44"/>
    </location>
</feature>
<feature type="region of interest" description="Disordered" evidence="1">
    <location>
        <begin position="1"/>
        <end position="75"/>
    </location>
</feature>
<accession>A0A1D2MJS5</accession>
<feature type="non-terminal residue" evidence="2">
    <location>
        <position position="1"/>
    </location>
</feature>
<dbReference type="EMBL" id="LJIJ01001044">
    <property type="protein sequence ID" value="ODM93220.1"/>
    <property type="molecule type" value="Genomic_DNA"/>
</dbReference>